<reference evidence="2 3" key="1">
    <citation type="submission" date="2016-10" db="EMBL/GenBank/DDBJ databases">
        <authorList>
            <person name="de Groot N.N."/>
        </authorList>
    </citation>
    <scope>NUCLEOTIDE SEQUENCE [LARGE SCALE GENOMIC DNA]</scope>
    <source>
        <strain evidence="2 3">DSM 45610</strain>
    </source>
</reference>
<feature type="transmembrane region" description="Helical" evidence="1">
    <location>
        <begin position="37"/>
        <end position="63"/>
    </location>
</feature>
<name>A0A1H2V878_9BACL</name>
<dbReference type="STRING" id="1048340.SAMN05444487_10521"/>
<dbReference type="Proteomes" id="UP000198534">
    <property type="component" value="Unassembled WGS sequence"/>
</dbReference>
<keyword evidence="1" id="KW-1133">Transmembrane helix</keyword>
<keyword evidence="1" id="KW-0472">Membrane</keyword>
<keyword evidence="3" id="KW-1185">Reference proteome</keyword>
<organism evidence="2 3">
    <name type="scientific">Marininema mesophilum</name>
    <dbReference type="NCBI Taxonomy" id="1048340"/>
    <lineage>
        <taxon>Bacteria</taxon>
        <taxon>Bacillati</taxon>
        <taxon>Bacillota</taxon>
        <taxon>Bacilli</taxon>
        <taxon>Bacillales</taxon>
        <taxon>Thermoactinomycetaceae</taxon>
        <taxon>Marininema</taxon>
    </lineage>
</organism>
<evidence type="ECO:0000313" key="3">
    <source>
        <dbReference type="Proteomes" id="UP000198534"/>
    </source>
</evidence>
<gene>
    <name evidence="2" type="ORF">SAMN05444487_10521</name>
</gene>
<dbReference type="AlphaFoldDB" id="A0A1H2V878"/>
<evidence type="ECO:0000313" key="2">
    <source>
        <dbReference type="EMBL" id="SDW64485.1"/>
    </source>
</evidence>
<proteinExistence type="predicted"/>
<keyword evidence="1" id="KW-0812">Transmembrane</keyword>
<dbReference type="EMBL" id="FNNQ01000005">
    <property type="protein sequence ID" value="SDW64485.1"/>
    <property type="molecule type" value="Genomic_DNA"/>
</dbReference>
<accession>A0A1H2V878</accession>
<sequence>MKTWIKDTEMNAIAMGKNIITTIACNLQGARLSAWTFSAVVLLSQVAAVIVVAVTKGCINLAFHGVRMSRFGIPASIFSWLDPFPDPSSASP</sequence>
<protein>
    <submittedName>
        <fullName evidence="2">Uncharacterized protein</fullName>
    </submittedName>
</protein>
<dbReference type="RefSeq" id="WP_091737860.1">
    <property type="nucleotide sequence ID" value="NZ_FNNQ01000005.1"/>
</dbReference>
<dbReference type="OrthoDB" id="9901272at2"/>
<evidence type="ECO:0000256" key="1">
    <source>
        <dbReference type="SAM" id="Phobius"/>
    </source>
</evidence>